<proteinExistence type="evidence at transcript level"/>
<evidence type="ECO:0000313" key="2">
    <source>
        <dbReference type="EMBL" id="ACJ09632.1"/>
    </source>
</evidence>
<organism evidence="2">
    <name type="scientific">Cupressus sempervirens</name>
    <name type="common">Italian cypress</name>
    <dbReference type="NCBI Taxonomy" id="13469"/>
    <lineage>
        <taxon>Eukaryota</taxon>
        <taxon>Viridiplantae</taxon>
        <taxon>Streptophyta</taxon>
        <taxon>Embryophyta</taxon>
        <taxon>Tracheophyta</taxon>
        <taxon>Spermatophyta</taxon>
        <taxon>Pinopsida</taxon>
        <taxon>Pinidae</taxon>
        <taxon>Conifers II</taxon>
        <taxon>Cupressales</taxon>
        <taxon>Cupressaceae</taxon>
        <taxon>Cupressus</taxon>
    </lineage>
</organism>
<dbReference type="GO" id="GO:0004857">
    <property type="term" value="F:enzyme inhibitor activity"/>
    <property type="evidence" value="ECO:0007669"/>
    <property type="project" value="InterPro"/>
</dbReference>
<dbReference type="SUPFAM" id="SSF101148">
    <property type="entry name" value="Plant invertase/pectin methylesterase inhibitor"/>
    <property type="match status" value="1"/>
</dbReference>
<evidence type="ECO:0000259" key="1">
    <source>
        <dbReference type="Pfam" id="PF04043"/>
    </source>
</evidence>
<dbReference type="Gene3D" id="1.20.140.40">
    <property type="entry name" value="Invertase/pectin methylesterase inhibitor family protein"/>
    <property type="match status" value="1"/>
</dbReference>
<feature type="non-terminal residue" evidence="2">
    <location>
        <position position="1"/>
    </location>
</feature>
<name>B6VEQ3_CUPSE</name>
<reference evidence="2" key="1">
    <citation type="submission" date="2008-10" db="EMBL/GenBank/DDBJ databases">
        <title>Cloning and characterization of cold regulated sequences in cypress (Cupressus sempervirens).</title>
        <authorList>
            <person name="Pedron L."/>
            <person name="Baldi P."/>
            <person name="La Porta N."/>
        </authorList>
    </citation>
    <scope>NUCLEOTIDE SEQUENCE</scope>
    <source>
        <strain evidence="2">Cyplp111</strain>
    </source>
</reference>
<dbReference type="InterPro" id="IPR035513">
    <property type="entry name" value="Invertase/methylesterase_inhib"/>
</dbReference>
<protein>
    <submittedName>
        <fullName evidence="2">Putative pectin methylesterase</fullName>
    </submittedName>
</protein>
<sequence>RSHTLDELYSTLSDLKIKTIMSTQSASDLETVLSAAITRQYTCIDITHCNGLIQSLLGELRNISHLVSNSLAMVKNIAELASDLARRSTVSNQNRRLLSDQSDRNVMPMDSDGYSSWMSAGDRRLLQTSTGTVIPIRYAVVAKDG</sequence>
<dbReference type="InterPro" id="IPR006501">
    <property type="entry name" value="Pectinesterase_inhib_dom"/>
</dbReference>
<dbReference type="EMBL" id="FJ379993">
    <property type="protein sequence ID" value="ACJ09632.1"/>
    <property type="molecule type" value="mRNA"/>
</dbReference>
<accession>B6VEQ3</accession>
<feature type="non-terminal residue" evidence="2">
    <location>
        <position position="145"/>
    </location>
</feature>
<dbReference type="Pfam" id="PF04043">
    <property type="entry name" value="PMEI"/>
    <property type="match status" value="1"/>
</dbReference>
<dbReference type="AlphaFoldDB" id="B6VEQ3"/>
<feature type="domain" description="Pectinesterase inhibitor" evidence="1">
    <location>
        <begin position="4"/>
        <end position="73"/>
    </location>
</feature>